<evidence type="ECO:0000313" key="4">
    <source>
        <dbReference type="Proteomes" id="UP000663845"/>
    </source>
</evidence>
<dbReference type="InterPro" id="IPR001466">
    <property type="entry name" value="Beta-lactam-related"/>
</dbReference>
<evidence type="ECO:0000259" key="2">
    <source>
        <dbReference type="Pfam" id="PF00144"/>
    </source>
</evidence>
<keyword evidence="1" id="KW-0378">Hydrolase</keyword>
<dbReference type="NCBIfam" id="NF002968">
    <property type="entry name" value="PRK03642.1"/>
    <property type="match status" value="1"/>
</dbReference>
<proteinExistence type="predicted"/>
<feature type="domain" description="Beta-lactamase-related" evidence="2">
    <location>
        <begin position="16"/>
        <end position="374"/>
    </location>
</feature>
<comment type="caution">
    <text evidence="3">The sequence shown here is derived from an EMBL/GenBank/DDBJ whole genome shotgun (WGS) entry which is preliminary data.</text>
</comment>
<evidence type="ECO:0000313" key="3">
    <source>
        <dbReference type="EMBL" id="CAF1029489.1"/>
    </source>
</evidence>
<accession>A0A814IVF6</accession>
<dbReference type="SUPFAM" id="SSF56601">
    <property type="entry name" value="beta-lactamase/transpeptidase-like"/>
    <property type="match status" value="1"/>
</dbReference>
<dbReference type="Pfam" id="PF00144">
    <property type="entry name" value="Beta-lactamase"/>
    <property type="match status" value="1"/>
</dbReference>
<dbReference type="PANTHER" id="PTHR43283:SF11">
    <property type="entry name" value="BETA-LACTAMASE-RELATED DOMAIN-CONTAINING PROTEIN"/>
    <property type="match status" value="1"/>
</dbReference>
<dbReference type="Proteomes" id="UP000663845">
    <property type="component" value="Unassembled WGS sequence"/>
</dbReference>
<dbReference type="GO" id="GO:0016787">
    <property type="term" value="F:hydrolase activity"/>
    <property type="evidence" value="ECO:0007669"/>
    <property type="project" value="UniProtKB-KW"/>
</dbReference>
<dbReference type="Gene3D" id="3.40.710.10">
    <property type="entry name" value="DD-peptidase/beta-lactamase superfamily"/>
    <property type="match status" value="1"/>
</dbReference>
<reference evidence="3" key="1">
    <citation type="submission" date="2021-02" db="EMBL/GenBank/DDBJ databases">
        <authorList>
            <person name="Nowell W R."/>
        </authorList>
    </citation>
    <scope>NUCLEOTIDE SEQUENCE</scope>
</reference>
<sequence>MITNTQHDVFNGDLIDKFIEEEIQQGFPGAALIITQHGKILKQTVYGYKLRYNENGAVIQQPQLLTLDTMFDLASLTKMYATNYALMLLVHQGKLNINDSITKYIPEYIGCNPEKECRETRIIKDLLTHTAGYAPSIHFYNPDSVSSDLYSQDKKKTEQIIETKVAFQRPRGDDQLPVYSDIDYMLLGLIIEHISGISIDEYVKINIYEPLGLTHTLFNPLNNLNYQKSDFAATELNGNTRNNTINFLNIRTHVLQGQVHDEKSFYSMNGLSGHAGLFSNLHNMAILTQIMLNQGSVGNIQLWNENVQNLFLTPYALDPTYGLGWRLNHNNSLSWFGSYASNSAYGHTGWTGTCTVIDPKYSIAIILLTNKRHTPCINGVFDGEKYETGKYGKIMTMAYESILSIPNNGALSCRLFSVSFLYFVLLITYCCNL</sequence>
<organism evidence="3 4">
    <name type="scientific">Adineta steineri</name>
    <dbReference type="NCBI Taxonomy" id="433720"/>
    <lineage>
        <taxon>Eukaryota</taxon>
        <taxon>Metazoa</taxon>
        <taxon>Spiralia</taxon>
        <taxon>Gnathifera</taxon>
        <taxon>Rotifera</taxon>
        <taxon>Eurotatoria</taxon>
        <taxon>Bdelloidea</taxon>
        <taxon>Adinetida</taxon>
        <taxon>Adinetidae</taxon>
        <taxon>Adineta</taxon>
    </lineage>
</organism>
<dbReference type="PANTHER" id="PTHR43283">
    <property type="entry name" value="BETA-LACTAMASE-RELATED"/>
    <property type="match status" value="1"/>
</dbReference>
<dbReference type="InterPro" id="IPR050789">
    <property type="entry name" value="Diverse_Enzym_Activities"/>
</dbReference>
<protein>
    <recommendedName>
        <fullName evidence="2">Beta-lactamase-related domain-containing protein</fullName>
    </recommendedName>
</protein>
<dbReference type="InterPro" id="IPR012338">
    <property type="entry name" value="Beta-lactam/transpept-like"/>
</dbReference>
<dbReference type="AlphaFoldDB" id="A0A814IVF6"/>
<dbReference type="EMBL" id="CAJNOG010000165">
    <property type="protein sequence ID" value="CAF1029489.1"/>
    <property type="molecule type" value="Genomic_DNA"/>
</dbReference>
<evidence type="ECO:0000256" key="1">
    <source>
        <dbReference type="ARBA" id="ARBA00022801"/>
    </source>
</evidence>
<gene>
    <name evidence="3" type="ORF">JYZ213_LOCUS17516</name>
</gene>
<name>A0A814IVF6_9BILA</name>